<dbReference type="Proteomes" id="UP000636479">
    <property type="component" value="Unassembled WGS sequence"/>
</dbReference>
<organism evidence="6 7">
    <name type="scientific">Mycena indigotica</name>
    <dbReference type="NCBI Taxonomy" id="2126181"/>
    <lineage>
        <taxon>Eukaryota</taxon>
        <taxon>Fungi</taxon>
        <taxon>Dikarya</taxon>
        <taxon>Basidiomycota</taxon>
        <taxon>Agaricomycotina</taxon>
        <taxon>Agaricomycetes</taxon>
        <taxon>Agaricomycetidae</taxon>
        <taxon>Agaricales</taxon>
        <taxon>Marasmiineae</taxon>
        <taxon>Mycenaceae</taxon>
        <taxon>Mycena</taxon>
    </lineage>
</organism>
<evidence type="ECO:0000259" key="5">
    <source>
        <dbReference type="PROSITE" id="PS50865"/>
    </source>
</evidence>
<reference evidence="6" key="1">
    <citation type="submission" date="2020-05" db="EMBL/GenBank/DDBJ databases">
        <title>Mycena genomes resolve the evolution of fungal bioluminescence.</title>
        <authorList>
            <person name="Tsai I.J."/>
        </authorList>
    </citation>
    <scope>NUCLEOTIDE SEQUENCE</scope>
    <source>
        <strain evidence="6">171206Taipei</strain>
    </source>
</reference>
<keyword evidence="3" id="KW-0862">Zinc</keyword>
<dbReference type="EMBL" id="JACAZF010000002">
    <property type="protein sequence ID" value="KAF7312750.1"/>
    <property type="molecule type" value="Genomic_DNA"/>
</dbReference>
<gene>
    <name evidence="6" type="ORF">MIND_00290100</name>
</gene>
<evidence type="ECO:0000256" key="1">
    <source>
        <dbReference type="ARBA" id="ARBA00022723"/>
    </source>
</evidence>
<dbReference type="RefSeq" id="XP_037224858.1">
    <property type="nucleotide sequence ID" value="XM_037359763.1"/>
</dbReference>
<comment type="caution">
    <text evidence="6">The sequence shown here is derived from an EMBL/GenBank/DDBJ whole genome shotgun (WGS) entry which is preliminary data.</text>
</comment>
<dbReference type="AlphaFoldDB" id="A0A8H6T897"/>
<keyword evidence="2 4" id="KW-0863">Zinc-finger</keyword>
<sequence length="607" mass="67969">MHPCFRVSQLTRGLHKSAAAAANKSLADLEHVATHCATFTTVSRFYLPIIYANLDPNDIPGRPYPTNHNHNAESPPEPILRALHAIRILPNVVAAPEAAKLELWPRLWPWLQLIERQSTAGRIQLAPTVAEAAIILLRPVAYLRPPCQPAILTFYGRIWYNLGREVREETRGATVLLHRLLSSSTPTPPDIVNALASDLPNKAHDLTALIVHDFSFQPTSDTFDITNSLFRVVILCMNSSHSETLFEAGVIKALTKLVRSLNTVNATTMIISALDLLIIVIGKEYMYPHLCEAVASGLLSALVAILKNRAVDGIPRATLLHLLRDLLPNALVYRSIARWSSTHSFPTVDLSEIRKDRDIRDAWISLEGLFAEAGESFRVYRSCDPQRQMCENPQCKSIKPLTELKRCAGCGISLFCDKACQRAAWKGRHRQICKAVVANPMTTGPGLSWCLRESKYHRHLVFTDYLLHKFDILLDQLRLIHRHGPRVRFVTVFDYLHRTAEAPVTISVLLLSAPELAGSRYHRLDWGDRLQTGYHRIVFDGGSASRVVLKEVPLMSSGTELTDGLLALSELIPEGVRLPNKSELETEFPNVYRGLAQLCELELDEVY</sequence>
<dbReference type="Gene3D" id="6.10.140.2220">
    <property type="match status" value="1"/>
</dbReference>
<evidence type="ECO:0000256" key="2">
    <source>
        <dbReference type="ARBA" id="ARBA00022771"/>
    </source>
</evidence>
<dbReference type="OrthoDB" id="2884576at2759"/>
<protein>
    <recommendedName>
        <fullName evidence="5">MYND-type domain-containing protein</fullName>
    </recommendedName>
</protein>
<dbReference type="SUPFAM" id="SSF144232">
    <property type="entry name" value="HIT/MYND zinc finger-like"/>
    <property type="match status" value="1"/>
</dbReference>
<proteinExistence type="predicted"/>
<dbReference type="InterPro" id="IPR002893">
    <property type="entry name" value="Znf_MYND"/>
</dbReference>
<feature type="domain" description="MYND-type" evidence="5">
    <location>
        <begin position="392"/>
        <end position="433"/>
    </location>
</feature>
<dbReference type="GO" id="GO:0008270">
    <property type="term" value="F:zinc ion binding"/>
    <property type="evidence" value="ECO:0007669"/>
    <property type="project" value="UniProtKB-KW"/>
</dbReference>
<keyword evidence="7" id="KW-1185">Reference proteome</keyword>
<evidence type="ECO:0000313" key="7">
    <source>
        <dbReference type="Proteomes" id="UP000636479"/>
    </source>
</evidence>
<keyword evidence="1" id="KW-0479">Metal-binding</keyword>
<evidence type="ECO:0000256" key="4">
    <source>
        <dbReference type="PROSITE-ProRule" id="PRU00134"/>
    </source>
</evidence>
<dbReference type="Pfam" id="PF01753">
    <property type="entry name" value="zf-MYND"/>
    <property type="match status" value="1"/>
</dbReference>
<dbReference type="PROSITE" id="PS50865">
    <property type="entry name" value="ZF_MYND_2"/>
    <property type="match status" value="1"/>
</dbReference>
<dbReference type="GeneID" id="59342279"/>
<accession>A0A8H6T897</accession>
<evidence type="ECO:0000313" key="6">
    <source>
        <dbReference type="EMBL" id="KAF7312750.1"/>
    </source>
</evidence>
<name>A0A8H6T897_9AGAR</name>
<evidence type="ECO:0000256" key="3">
    <source>
        <dbReference type="ARBA" id="ARBA00022833"/>
    </source>
</evidence>